<dbReference type="GO" id="GO:0015627">
    <property type="term" value="C:type II protein secretion system complex"/>
    <property type="evidence" value="ECO:0007669"/>
    <property type="project" value="TreeGrafter"/>
</dbReference>
<dbReference type="PANTHER" id="PTHR30332:SF24">
    <property type="entry name" value="SECRETIN GSPD-RELATED"/>
    <property type="match status" value="1"/>
</dbReference>
<organism evidence="9 10">
    <name type="scientific">Phragmitibacter flavus</name>
    <dbReference type="NCBI Taxonomy" id="2576071"/>
    <lineage>
        <taxon>Bacteria</taxon>
        <taxon>Pseudomonadati</taxon>
        <taxon>Verrucomicrobiota</taxon>
        <taxon>Verrucomicrobiia</taxon>
        <taxon>Verrucomicrobiales</taxon>
        <taxon>Verrucomicrobiaceae</taxon>
        <taxon>Phragmitibacter</taxon>
    </lineage>
</organism>
<evidence type="ECO:0000259" key="8">
    <source>
        <dbReference type="Pfam" id="PF03958"/>
    </source>
</evidence>
<evidence type="ECO:0000313" key="9">
    <source>
        <dbReference type="EMBL" id="TLD70128.1"/>
    </source>
</evidence>
<dbReference type="InterPro" id="IPR004846">
    <property type="entry name" value="T2SS/T3SS_dom"/>
</dbReference>
<evidence type="ECO:0000256" key="4">
    <source>
        <dbReference type="RuleBase" id="RU004003"/>
    </source>
</evidence>
<dbReference type="PRINTS" id="PR00811">
    <property type="entry name" value="BCTERIALGSPD"/>
</dbReference>
<dbReference type="GO" id="GO:0009279">
    <property type="term" value="C:cell outer membrane"/>
    <property type="evidence" value="ECO:0007669"/>
    <property type="project" value="UniProtKB-SubCell"/>
</dbReference>
<evidence type="ECO:0000256" key="1">
    <source>
        <dbReference type="ARBA" id="ARBA00004370"/>
    </source>
</evidence>
<dbReference type="Pfam" id="PF00263">
    <property type="entry name" value="Secretin"/>
    <property type="match status" value="1"/>
</dbReference>
<feature type="compositionally biased region" description="Low complexity" evidence="6">
    <location>
        <begin position="372"/>
        <end position="394"/>
    </location>
</feature>
<dbReference type="Pfam" id="PF03958">
    <property type="entry name" value="Secretin_N"/>
    <property type="match status" value="2"/>
</dbReference>
<dbReference type="Gene3D" id="3.30.1370.120">
    <property type="match status" value="2"/>
</dbReference>
<dbReference type="OrthoDB" id="176040at2"/>
<name>A0A5R8KCV0_9BACT</name>
<comment type="similarity">
    <text evidence="4">Belongs to the bacterial secretin family.</text>
</comment>
<evidence type="ECO:0000256" key="2">
    <source>
        <dbReference type="ARBA" id="ARBA00022729"/>
    </source>
</evidence>
<comment type="subcellular location">
    <subcellularLocation>
        <location evidence="5">Cell outer membrane</location>
    </subcellularLocation>
    <subcellularLocation>
        <location evidence="1">Membrane</location>
    </subcellularLocation>
</comment>
<proteinExistence type="inferred from homology"/>
<keyword evidence="3" id="KW-0472">Membrane</keyword>
<dbReference type="Gene3D" id="3.55.50.30">
    <property type="match status" value="1"/>
</dbReference>
<keyword evidence="2" id="KW-0732">Signal</keyword>
<dbReference type="Proteomes" id="UP000306196">
    <property type="component" value="Unassembled WGS sequence"/>
</dbReference>
<evidence type="ECO:0000259" key="7">
    <source>
        <dbReference type="Pfam" id="PF00263"/>
    </source>
</evidence>
<dbReference type="EMBL" id="VAUV01000009">
    <property type="protein sequence ID" value="TLD70128.1"/>
    <property type="molecule type" value="Genomic_DNA"/>
</dbReference>
<evidence type="ECO:0000256" key="6">
    <source>
        <dbReference type="SAM" id="MobiDB-lite"/>
    </source>
</evidence>
<keyword evidence="5" id="KW-0813">Transport</keyword>
<evidence type="ECO:0000256" key="5">
    <source>
        <dbReference type="RuleBase" id="RU004004"/>
    </source>
</evidence>
<dbReference type="AlphaFoldDB" id="A0A5R8KCV0"/>
<dbReference type="InterPro" id="IPR038591">
    <property type="entry name" value="NolW-like_sf"/>
</dbReference>
<protein>
    <recommendedName>
        <fullName evidence="11">NolW-like domain-containing protein</fullName>
    </recommendedName>
</protein>
<feature type="region of interest" description="Disordered" evidence="6">
    <location>
        <begin position="368"/>
        <end position="394"/>
    </location>
</feature>
<evidence type="ECO:0000313" key="10">
    <source>
        <dbReference type="Proteomes" id="UP000306196"/>
    </source>
</evidence>
<feature type="domain" description="NolW-like" evidence="8">
    <location>
        <begin position="157"/>
        <end position="218"/>
    </location>
</feature>
<reference evidence="9 10" key="1">
    <citation type="submission" date="2019-05" db="EMBL/GenBank/DDBJ databases">
        <title>Verrucobacter flavum gen. nov., sp. nov. a new member of the family Verrucomicrobiaceae.</title>
        <authorList>
            <person name="Szuroczki S."/>
            <person name="Abbaszade G."/>
            <person name="Szabo A."/>
            <person name="Felfoldi T."/>
            <person name="Schumann P."/>
            <person name="Boka K."/>
            <person name="Keki Z."/>
            <person name="Toumi M."/>
            <person name="Toth E."/>
        </authorList>
    </citation>
    <scope>NUCLEOTIDE SEQUENCE [LARGE SCALE GENOMIC DNA]</scope>
    <source>
        <strain evidence="9 10">MG-N-17</strain>
    </source>
</reference>
<gene>
    <name evidence="9" type="ORF">FEM03_13095</name>
</gene>
<feature type="region of interest" description="Disordered" evidence="6">
    <location>
        <begin position="787"/>
        <end position="820"/>
    </location>
</feature>
<dbReference type="InterPro" id="IPR050810">
    <property type="entry name" value="Bact_Secretion_Sys_Channel"/>
</dbReference>
<keyword evidence="10" id="KW-1185">Reference proteome</keyword>
<feature type="region of interest" description="Disordered" evidence="6">
    <location>
        <begin position="247"/>
        <end position="274"/>
    </location>
</feature>
<dbReference type="InterPro" id="IPR005644">
    <property type="entry name" value="NolW-like"/>
</dbReference>
<dbReference type="InterPro" id="IPR001775">
    <property type="entry name" value="GspD/PilQ"/>
</dbReference>
<dbReference type="PANTHER" id="PTHR30332">
    <property type="entry name" value="PROBABLE GENERAL SECRETION PATHWAY PROTEIN D"/>
    <property type="match status" value="1"/>
</dbReference>
<dbReference type="GO" id="GO:0009306">
    <property type="term" value="P:protein secretion"/>
    <property type="evidence" value="ECO:0007669"/>
    <property type="project" value="InterPro"/>
</dbReference>
<accession>A0A5R8KCV0</accession>
<feature type="domain" description="NolW-like" evidence="8">
    <location>
        <begin position="223"/>
        <end position="336"/>
    </location>
</feature>
<evidence type="ECO:0008006" key="11">
    <source>
        <dbReference type="Google" id="ProtNLM"/>
    </source>
</evidence>
<feature type="domain" description="Type II/III secretion system secretin-like" evidence="7">
    <location>
        <begin position="592"/>
        <end position="760"/>
    </location>
</feature>
<sequence length="820" mass="86486">MSSPSSVFLACAILTIGLFTTVSVGQTIPSPLPSPVRAPTPVSSPGSVSGVTVQFPPGTPLSEVLEVYQQLTKKRLIRDPAVEAKTVGIETSGQLTPAEAIEFIEKSLLLSDVAIVPSGDNMLKVVSTEGAKKPSGEGVPVILRESDLPESDQVVSFVLPLQHLNAEDAAQTFSQIVPPHSYGIVAAIPNARALHITENTSTIRAYIALARQVDVPPNETKHQTIHLLRASAEEVAEQLSNLLGLNQASSATSSGGGSNNRRVNPPLTRPDVPMTPQQAAAQQAAQINITPTVGTATAEAAPPIIQPIARTNSLIVVARPLDIKYIEALVQELDAESPTRGFVSRRLNYMDLTTFITVAEKALMRHSDNARGGIPSSSGSGTNTSTSAVNSGSTTGFGSGGLNSRFGGSNNNNTFGGNDSMGGNGFGTTSGFGTSGGFGSSGSGGGGFGSGVSGGSGAGLEITPKAFSTLVANTLVIVDPASSSFFASGPPEQLRILNELADSLDVRPKQILLTTIIGEFTLGDDFKFGLDWIRTIDNIGNNSLIGGVLQTQGAAYANPSSLGGVEDFLPALDGLTVYGQIGKNLSTFMQTLGTSNRFRLLQRPSITTLNHQTATISTGQQIPYAGSSLTTADNVVSGASIQSTVQFASAELTISITPHIYNDREVLLEFMQQNNNVNGFTTISGNPVPNINSQQLQNRIIVPDRNTVMLGGLITENDTNNKNGLPFLIRVPILKHLFGNTNKNKTRRELMIFIQPRILKDGEEYMTEQSDINRDVISYPDVQSFANPGDGTSLLPLPNWQHERDATPPVKAQDASNPAR</sequence>
<evidence type="ECO:0000256" key="3">
    <source>
        <dbReference type="ARBA" id="ARBA00023136"/>
    </source>
</evidence>
<comment type="caution">
    <text evidence="9">The sequence shown here is derived from an EMBL/GenBank/DDBJ whole genome shotgun (WGS) entry which is preliminary data.</text>
</comment>